<comment type="similarity">
    <text evidence="8">Belongs to the bacterial reverse transcriptase family.</text>
</comment>
<keyword evidence="9" id="KW-0464">Manganese</keyword>
<dbReference type="Pfam" id="PF01867">
    <property type="entry name" value="Cas_Cas1"/>
    <property type="match status" value="1"/>
</dbReference>
<evidence type="ECO:0000256" key="7">
    <source>
        <dbReference type="ARBA" id="ARBA00023125"/>
    </source>
</evidence>
<dbReference type="InterPro" id="IPR042206">
    <property type="entry name" value="CRISPR-assoc_Cas1_C"/>
</dbReference>
<dbReference type="PANTHER" id="PTHR34047">
    <property type="entry name" value="NUCLEAR INTRON MATURASE 1, MITOCHONDRIAL-RELATED"/>
    <property type="match status" value="1"/>
</dbReference>
<reference evidence="11 12" key="1">
    <citation type="submission" date="2019-04" db="EMBL/GenBank/DDBJ databases">
        <title>Draft Whole-Genome sequence of the purple photosynthetic bacterium Rhodobacter capsulatus SP108 with an indigenous class A beta-lactamase.</title>
        <authorList>
            <person name="Robertson S."/>
            <person name="Meyer T.E."/>
            <person name="Kyndt J.A."/>
        </authorList>
    </citation>
    <scope>NUCLEOTIDE SEQUENCE [LARGE SCALE GENOMIC DNA]</scope>
    <source>
        <strain evidence="11 12">SP108</strain>
    </source>
</reference>
<evidence type="ECO:0000256" key="9">
    <source>
        <dbReference type="HAMAP-Rule" id="MF_01470"/>
    </source>
</evidence>
<evidence type="ECO:0000256" key="4">
    <source>
        <dbReference type="ARBA" id="ARBA00022801"/>
    </source>
</evidence>
<protein>
    <recommendedName>
        <fullName evidence="9">CRISPR-associated endonuclease Cas1</fullName>
        <ecNumber evidence="9">3.1.-.-</ecNumber>
    </recommendedName>
</protein>
<feature type="binding site" evidence="9">
    <location>
        <position position="464"/>
    </location>
    <ligand>
        <name>Mn(2+)</name>
        <dbReference type="ChEBI" id="CHEBI:29035"/>
    </ligand>
</feature>
<comment type="caution">
    <text evidence="11">The sequence shown here is derived from an EMBL/GenBank/DDBJ whole genome shotgun (WGS) entry which is preliminary data.</text>
</comment>
<dbReference type="InterPro" id="IPR002729">
    <property type="entry name" value="CRISPR-assoc_Cas1"/>
</dbReference>
<sequence length="636" mass="68389">MSDTLFERITTWEALDRAWAKVRANGGGAGGDGVTLDDFAQAAAARLSALSAALRAGIYHPAPLRRLDIAKPDGGSRPLAIPAILDRIAQTAVAQALSPIFEREFSDASFGYRPNRSVRMAVERIAMLRRRGFTHVVEGDIVRYFENVPHDPLLTLLETQLPDEPRLCALIGLWLEHGGQMLGTPGRGLAQGSPLSPLLSNLYLDSFDDTLTAEAALVRFADDFILLTRKEADAHAALARAAEELAARGLAVDAAGSKVTDFDAGFAFLGHLFLRSLVLKSEGADPVPAPASGAETETDAGYDPGPRVLRLFEPGRRLGLGNDSFRVLAPDGAVLVQLAQHRVGRIEIGPCAGIDDDALRQALGAGIEIAHLDGLGQVLGTTMPAAGDHGALHLAQARVVLDPALRLALALQLVSGRIRNQRARLQVLNRRAETAKAVKAAQELGICLRRLRGVKTLEALRGVEGLAAAVYWPALASLCAGAPKRFTRQRPARDALNAVLNYLCALLERDIRAAILSAGLHPGFGVLHASTDRGEGCVYDLMEGFRALLTEGVAVTLFNRKVLRPEHFTEDGARISPAGQRAIIEGYEAALDRVVRSNHSGARHKLRVVMREEARAFARHCRAPDQGSFEPQVQDY</sequence>
<keyword evidence="6 9" id="KW-0051">Antiviral defense</keyword>
<comment type="similarity">
    <text evidence="9">Belongs to the CRISPR-associated endonuclease Cas1 family.</text>
</comment>
<evidence type="ECO:0000313" key="12">
    <source>
        <dbReference type="Proteomes" id="UP000310597"/>
    </source>
</evidence>
<evidence type="ECO:0000259" key="10">
    <source>
        <dbReference type="PROSITE" id="PS50878"/>
    </source>
</evidence>
<dbReference type="Pfam" id="PF00078">
    <property type="entry name" value="RVT_1"/>
    <property type="match status" value="1"/>
</dbReference>
<dbReference type="CDD" id="cd09634">
    <property type="entry name" value="Cas1_I-II-III"/>
    <property type="match status" value="1"/>
</dbReference>
<evidence type="ECO:0000256" key="8">
    <source>
        <dbReference type="ARBA" id="ARBA00034120"/>
    </source>
</evidence>
<dbReference type="HAMAP" id="MF_01470">
    <property type="entry name" value="Cas1"/>
    <property type="match status" value="1"/>
</dbReference>
<dbReference type="GO" id="GO:0016787">
    <property type="term" value="F:hydrolase activity"/>
    <property type="evidence" value="ECO:0007669"/>
    <property type="project" value="UniProtKB-KW"/>
</dbReference>
<keyword evidence="7 9" id="KW-0238">DNA-binding</keyword>
<keyword evidence="4 9" id="KW-0378">Hydrolase</keyword>
<comment type="function">
    <text evidence="9">CRISPR (clustered regularly interspaced short palindromic repeat), is an adaptive immune system that provides protection against mobile genetic elements (viruses, transposable elements and conjugative plasmids). CRISPR clusters contain spacers, sequences complementary to antecedent mobile elements, and target invading nucleic acids. CRISPR clusters are transcribed and processed into CRISPR RNA (crRNA). Acts as a dsDNA endonuclease. Involved in the integration of spacer DNA into the CRISPR cassette.</text>
</comment>
<gene>
    <name evidence="9 11" type="primary">cas1</name>
    <name evidence="11" type="ORF">FBT96_13225</name>
</gene>
<name>A0A4U1JNY0_RHOCA</name>
<dbReference type="InterPro" id="IPR000477">
    <property type="entry name" value="RT_dom"/>
</dbReference>
<evidence type="ECO:0000256" key="5">
    <source>
        <dbReference type="ARBA" id="ARBA00022842"/>
    </source>
</evidence>
<evidence type="ECO:0000256" key="3">
    <source>
        <dbReference type="ARBA" id="ARBA00022759"/>
    </source>
</evidence>
<dbReference type="CDD" id="cd01651">
    <property type="entry name" value="RT_G2_intron"/>
    <property type="match status" value="1"/>
</dbReference>
<dbReference type="GO" id="GO:0043571">
    <property type="term" value="P:maintenance of CRISPR repeat elements"/>
    <property type="evidence" value="ECO:0007669"/>
    <property type="project" value="UniProtKB-UniRule"/>
</dbReference>
<evidence type="ECO:0000256" key="1">
    <source>
        <dbReference type="ARBA" id="ARBA00022722"/>
    </source>
</evidence>
<dbReference type="Gene3D" id="1.20.120.920">
    <property type="entry name" value="CRISPR-associated endonuclease Cas1, C-terminal domain"/>
    <property type="match status" value="1"/>
</dbReference>
<evidence type="ECO:0000313" key="11">
    <source>
        <dbReference type="EMBL" id="TKD17669.1"/>
    </source>
</evidence>
<feature type="binding site" evidence="9">
    <location>
        <position position="543"/>
    </location>
    <ligand>
        <name>Mn(2+)</name>
        <dbReference type="ChEBI" id="CHEBI:29035"/>
    </ligand>
</feature>
<accession>A0A4U1JNY0</accession>
<dbReference type="PROSITE" id="PS50878">
    <property type="entry name" value="RT_POL"/>
    <property type="match status" value="1"/>
</dbReference>
<dbReference type="PANTHER" id="PTHR34047:SF8">
    <property type="entry name" value="PROTEIN YKFC"/>
    <property type="match status" value="1"/>
</dbReference>
<comment type="subunit">
    <text evidence="9">Homodimer, forms a heterotetramer with a Cas2 homodimer.</text>
</comment>
<comment type="cofactor">
    <cofactor evidence="9">
        <name>Mg(2+)</name>
        <dbReference type="ChEBI" id="CHEBI:18420"/>
    </cofactor>
    <cofactor evidence="9">
        <name>Mn(2+)</name>
        <dbReference type="ChEBI" id="CHEBI:29035"/>
    </cofactor>
</comment>
<keyword evidence="2 9" id="KW-0479">Metal-binding</keyword>
<dbReference type="GO" id="GO:0004519">
    <property type="term" value="F:endonuclease activity"/>
    <property type="evidence" value="ECO:0007669"/>
    <property type="project" value="UniProtKB-UniRule"/>
</dbReference>
<dbReference type="NCBIfam" id="TIGR00287">
    <property type="entry name" value="cas1"/>
    <property type="match status" value="1"/>
</dbReference>
<feature type="domain" description="Reverse transcriptase" evidence="10">
    <location>
        <begin position="50"/>
        <end position="273"/>
    </location>
</feature>
<dbReference type="SUPFAM" id="SSF56672">
    <property type="entry name" value="DNA/RNA polymerases"/>
    <property type="match status" value="1"/>
</dbReference>
<dbReference type="GO" id="GO:0051607">
    <property type="term" value="P:defense response to virus"/>
    <property type="evidence" value="ECO:0007669"/>
    <property type="project" value="UniProtKB-UniRule"/>
</dbReference>
<dbReference type="OrthoDB" id="9793236at2"/>
<dbReference type="GO" id="GO:0003677">
    <property type="term" value="F:DNA binding"/>
    <property type="evidence" value="ECO:0007669"/>
    <property type="project" value="UniProtKB-KW"/>
</dbReference>
<dbReference type="InterPro" id="IPR051083">
    <property type="entry name" value="GrpII_Intron_Splice-Mob/Def"/>
</dbReference>
<dbReference type="GO" id="GO:0046872">
    <property type="term" value="F:metal ion binding"/>
    <property type="evidence" value="ECO:0007669"/>
    <property type="project" value="UniProtKB-UniRule"/>
</dbReference>
<keyword evidence="1 9" id="KW-0540">Nuclease</keyword>
<dbReference type="EC" id="3.1.-.-" evidence="9"/>
<dbReference type="InterPro" id="IPR043502">
    <property type="entry name" value="DNA/RNA_pol_sf"/>
</dbReference>
<keyword evidence="3 9" id="KW-0255">Endonuclease</keyword>
<dbReference type="EMBL" id="SWJZ01000056">
    <property type="protein sequence ID" value="TKD17669.1"/>
    <property type="molecule type" value="Genomic_DNA"/>
</dbReference>
<dbReference type="Proteomes" id="UP000310597">
    <property type="component" value="Unassembled WGS sequence"/>
</dbReference>
<keyword evidence="5 9" id="KW-0460">Magnesium</keyword>
<feature type="binding site" evidence="9">
    <location>
        <position position="528"/>
    </location>
    <ligand>
        <name>Mn(2+)</name>
        <dbReference type="ChEBI" id="CHEBI:29035"/>
    </ligand>
</feature>
<dbReference type="AlphaFoldDB" id="A0A4U1JNY0"/>
<organism evidence="11 12">
    <name type="scientific">Rhodobacter capsulatus</name>
    <name type="common">Rhodopseudomonas capsulata</name>
    <dbReference type="NCBI Taxonomy" id="1061"/>
    <lineage>
        <taxon>Bacteria</taxon>
        <taxon>Pseudomonadati</taxon>
        <taxon>Pseudomonadota</taxon>
        <taxon>Alphaproteobacteria</taxon>
        <taxon>Rhodobacterales</taxon>
        <taxon>Rhodobacter group</taxon>
        <taxon>Rhodobacter</taxon>
    </lineage>
</organism>
<evidence type="ECO:0000256" key="2">
    <source>
        <dbReference type="ARBA" id="ARBA00022723"/>
    </source>
</evidence>
<evidence type="ECO:0000256" key="6">
    <source>
        <dbReference type="ARBA" id="ARBA00023118"/>
    </source>
</evidence>
<proteinExistence type="inferred from homology"/>